<dbReference type="STRING" id="190721.ACS15_4943"/>
<dbReference type="EMBL" id="CP016023">
    <property type="protein sequence ID" value="ANJ75322.1"/>
    <property type="molecule type" value="Genomic_DNA"/>
</dbReference>
<feature type="compositionally biased region" description="Low complexity" evidence="1">
    <location>
        <begin position="114"/>
        <end position="126"/>
    </location>
</feature>
<gene>
    <name evidence="3" type="ORF">A9Y76_22690</name>
</gene>
<sequence length="175" mass="18759">MFVTNLRFALPTQSRAHARGVLSRARGVRWIVTIWCLLFTVTVFSATHFPDGQAADDALEAIEAVVDDALDDVQPVAQPSKGFERAIKVALGKLVKQPGQCFSVEHWVAQAHTAPDAPSSNAAAPDHPSDAPELWLPPPPMTLAPGLRVARVRVALPPFQAGPTPAPMLRPPARA</sequence>
<dbReference type="AlphaFoldDB" id="A0A192A4U9"/>
<keyword evidence="2" id="KW-0472">Membrane</keyword>
<keyword evidence="2" id="KW-1133">Transmembrane helix</keyword>
<evidence type="ECO:0000313" key="3">
    <source>
        <dbReference type="EMBL" id="ANJ75322.1"/>
    </source>
</evidence>
<dbReference type="Proteomes" id="UP000078572">
    <property type="component" value="Chromosome 2"/>
</dbReference>
<evidence type="ECO:0000256" key="1">
    <source>
        <dbReference type="SAM" id="MobiDB-lite"/>
    </source>
</evidence>
<protein>
    <submittedName>
        <fullName evidence="3">Uncharacterized protein</fullName>
    </submittedName>
</protein>
<evidence type="ECO:0000313" key="4">
    <source>
        <dbReference type="Proteomes" id="UP000078572"/>
    </source>
</evidence>
<dbReference type="OrthoDB" id="8926176at2"/>
<feature type="region of interest" description="Disordered" evidence="1">
    <location>
        <begin position="113"/>
        <end position="140"/>
    </location>
</feature>
<organism evidence="3 4">
    <name type="scientific">Ralstonia insidiosa</name>
    <dbReference type="NCBI Taxonomy" id="190721"/>
    <lineage>
        <taxon>Bacteria</taxon>
        <taxon>Pseudomonadati</taxon>
        <taxon>Pseudomonadota</taxon>
        <taxon>Betaproteobacteria</taxon>
        <taxon>Burkholderiales</taxon>
        <taxon>Burkholderiaceae</taxon>
        <taxon>Ralstonia</taxon>
    </lineage>
</organism>
<dbReference type="GeneID" id="61528852"/>
<dbReference type="RefSeq" id="WP_064807838.1">
    <property type="nucleotide sequence ID" value="NZ_CP016023.1"/>
</dbReference>
<name>A0A192A4U9_9RALS</name>
<evidence type="ECO:0000256" key="2">
    <source>
        <dbReference type="SAM" id="Phobius"/>
    </source>
</evidence>
<keyword evidence="4" id="KW-1185">Reference proteome</keyword>
<keyword evidence="2" id="KW-0812">Transmembrane</keyword>
<accession>A0A192A4U9</accession>
<reference evidence="4" key="1">
    <citation type="submission" date="2016-06" db="EMBL/GenBank/DDBJ databases">
        <authorList>
            <person name="Xu Y."/>
            <person name="Nagy A."/>
            <person name="Yan X."/>
            <person name="Kim S.W."/>
            <person name="Haley B."/>
            <person name="Liu N.T."/>
            <person name="Nou X."/>
        </authorList>
    </citation>
    <scope>NUCLEOTIDE SEQUENCE [LARGE SCALE GENOMIC DNA]</scope>
    <source>
        <strain evidence="4">ATCC 49129</strain>
    </source>
</reference>
<feature type="transmembrane region" description="Helical" evidence="2">
    <location>
        <begin position="27"/>
        <end position="46"/>
    </location>
</feature>
<proteinExistence type="predicted"/>